<dbReference type="AlphaFoldDB" id="A0A845PT00"/>
<name>A0A845PT00_9FLAO</name>
<accession>A0A845PT00</accession>
<evidence type="ECO:0000259" key="1">
    <source>
        <dbReference type="Pfam" id="PF13302"/>
    </source>
</evidence>
<dbReference type="SUPFAM" id="SSF55729">
    <property type="entry name" value="Acyl-CoA N-acyltransferases (Nat)"/>
    <property type="match status" value="1"/>
</dbReference>
<feature type="domain" description="N-acetyltransferase" evidence="1">
    <location>
        <begin position="43"/>
        <end position="174"/>
    </location>
</feature>
<dbReference type="Gene3D" id="3.40.630.30">
    <property type="match status" value="1"/>
</dbReference>
<gene>
    <name evidence="2" type="ORF">GNY06_05950</name>
</gene>
<proteinExistence type="predicted"/>
<protein>
    <submittedName>
        <fullName evidence="2">GNAT family N-acetyltransferase</fullName>
    </submittedName>
</protein>
<evidence type="ECO:0000313" key="2">
    <source>
        <dbReference type="EMBL" id="NAW50934.1"/>
    </source>
</evidence>
<dbReference type="InterPro" id="IPR000182">
    <property type="entry name" value="GNAT_dom"/>
</dbReference>
<dbReference type="EMBL" id="JAAABJ010000480">
    <property type="protein sequence ID" value="NAW50934.1"/>
    <property type="molecule type" value="Genomic_DNA"/>
</dbReference>
<organism evidence="2 3">
    <name type="scientific">Elizabethkingia argenteiflava</name>
    <dbReference type="NCBI Taxonomy" id="2681556"/>
    <lineage>
        <taxon>Bacteria</taxon>
        <taxon>Pseudomonadati</taxon>
        <taxon>Bacteroidota</taxon>
        <taxon>Flavobacteriia</taxon>
        <taxon>Flavobacteriales</taxon>
        <taxon>Weeksellaceae</taxon>
        <taxon>Elizabethkingia</taxon>
    </lineage>
</organism>
<dbReference type="GO" id="GO:0016747">
    <property type="term" value="F:acyltransferase activity, transferring groups other than amino-acyl groups"/>
    <property type="evidence" value="ECO:0007669"/>
    <property type="project" value="InterPro"/>
</dbReference>
<sequence>MDKHKIPPEEIELKNKIQIPESGTKDASEIIQNSVILENEKAILYPLQETDFDDLYSVASDPKIWEQHPNKNRWKKEVFRTFFEGAMLSKSAFKIVDKTTGNTIGSTRIYDYNAQEKSIFIGYTFYAVKYWGKGFNHSVKNTMLDYLFQYVSKVYVHIGANNIRSQIAIGRIGAEKIAEQEIVYYGEASCLNFVYEIRKEKWAALQNK</sequence>
<dbReference type="Pfam" id="PF13302">
    <property type="entry name" value="Acetyltransf_3"/>
    <property type="match status" value="1"/>
</dbReference>
<dbReference type="RefSeq" id="WP_166519227.1">
    <property type="nucleotide sequence ID" value="NZ_JAAABJ010000480.1"/>
</dbReference>
<dbReference type="PANTHER" id="PTHR43610:SF1">
    <property type="entry name" value="N-ACETYLTRANSFERASE DOMAIN-CONTAINING PROTEIN"/>
    <property type="match status" value="1"/>
</dbReference>
<keyword evidence="2" id="KW-0808">Transferase</keyword>
<keyword evidence="3" id="KW-1185">Reference proteome</keyword>
<reference evidence="2 3" key="1">
    <citation type="submission" date="2019-11" db="EMBL/GenBank/DDBJ databases">
        <title>Characterization of Elizabethkingia argenteiflava sp. nov., isolated from inner surface of Soybean Pods.</title>
        <authorList>
            <person name="Mo S."/>
        </authorList>
    </citation>
    <scope>NUCLEOTIDE SEQUENCE [LARGE SCALE GENOMIC DNA]</scope>
    <source>
        <strain evidence="2 3">YB22</strain>
    </source>
</reference>
<dbReference type="Proteomes" id="UP000553459">
    <property type="component" value="Unassembled WGS sequence"/>
</dbReference>
<comment type="caution">
    <text evidence="2">The sequence shown here is derived from an EMBL/GenBank/DDBJ whole genome shotgun (WGS) entry which is preliminary data.</text>
</comment>
<dbReference type="PANTHER" id="PTHR43610">
    <property type="entry name" value="BLL6696 PROTEIN"/>
    <property type="match status" value="1"/>
</dbReference>
<evidence type="ECO:0000313" key="3">
    <source>
        <dbReference type="Proteomes" id="UP000553459"/>
    </source>
</evidence>
<dbReference type="InterPro" id="IPR016181">
    <property type="entry name" value="Acyl_CoA_acyltransferase"/>
</dbReference>